<sequence length="41" mass="4802">MRYFVILMIVGCSLLLGNESSDAEWDKHRFISRKILDLLFA</sequence>
<comment type="caution">
    <text evidence="1">The sequence shown here is derived from an EMBL/GenBank/DDBJ whole genome shotgun (WGS) entry which is preliminary data.</text>
</comment>
<keyword evidence="2" id="KW-1185">Reference proteome</keyword>
<protein>
    <submittedName>
        <fullName evidence="1">Uncharacterized protein</fullName>
    </submittedName>
</protein>
<proteinExistence type="predicted"/>
<dbReference type="Proteomes" id="UP001562457">
    <property type="component" value="Unassembled WGS sequence"/>
</dbReference>
<dbReference type="EMBL" id="BAAFHN010000143">
    <property type="protein sequence ID" value="GAB0174099.1"/>
    <property type="molecule type" value="Genomic_DNA"/>
</dbReference>
<gene>
    <name evidence="1" type="ORF">NHP164001_21260</name>
</gene>
<dbReference type="RefSeq" id="WP_267892571.1">
    <property type="nucleotide sequence ID" value="NZ_BAAFHN010000143.1"/>
</dbReference>
<evidence type="ECO:0000313" key="2">
    <source>
        <dbReference type="Proteomes" id="UP001562457"/>
    </source>
</evidence>
<reference evidence="1 2" key="1">
    <citation type="submission" date="2024-06" db="EMBL/GenBank/DDBJ databases">
        <title>Draft genome sequence of Helicobacter trogontum NHP16-4001.</title>
        <authorList>
            <person name="Rimbara E."/>
            <person name="Suzuki M."/>
        </authorList>
    </citation>
    <scope>NUCLEOTIDE SEQUENCE [LARGE SCALE GENOMIC DNA]</scope>
    <source>
        <strain evidence="1 2">NHP16-4001</strain>
    </source>
</reference>
<name>A0ABQ0D7E4_9HELI</name>
<evidence type="ECO:0000313" key="1">
    <source>
        <dbReference type="EMBL" id="GAB0174099.1"/>
    </source>
</evidence>
<accession>A0ABQ0D7E4</accession>
<organism evidence="1 2">
    <name type="scientific">Helicobacter trogontum</name>
    <dbReference type="NCBI Taxonomy" id="50960"/>
    <lineage>
        <taxon>Bacteria</taxon>
        <taxon>Pseudomonadati</taxon>
        <taxon>Campylobacterota</taxon>
        <taxon>Epsilonproteobacteria</taxon>
        <taxon>Campylobacterales</taxon>
        <taxon>Helicobacteraceae</taxon>
        <taxon>Helicobacter</taxon>
    </lineage>
</organism>